<dbReference type="Proteomes" id="UP001356427">
    <property type="component" value="Unassembled WGS sequence"/>
</dbReference>
<evidence type="ECO:0000313" key="2">
    <source>
        <dbReference type="EMBL" id="KAK6324036.1"/>
    </source>
</evidence>
<proteinExistence type="predicted"/>
<name>A0AAN8R3W8_9TELE</name>
<feature type="region of interest" description="Disordered" evidence="1">
    <location>
        <begin position="1"/>
        <end position="42"/>
    </location>
</feature>
<protein>
    <submittedName>
        <fullName evidence="2">Uncharacterized protein</fullName>
    </submittedName>
</protein>
<dbReference type="AlphaFoldDB" id="A0AAN8R3W8"/>
<comment type="caution">
    <text evidence="2">The sequence shown here is derived from an EMBL/GenBank/DDBJ whole genome shotgun (WGS) entry which is preliminary data.</text>
</comment>
<accession>A0AAN8R3W8</accession>
<dbReference type="EMBL" id="JAGTTL010000004">
    <property type="protein sequence ID" value="KAK6324036.1"/>
    <property type="molecule type" value="Genomic_DNA"/>
</dbReference>
<gene>
    <name evidence="2" type="ORF">J4Q44_G00063750</name>
</gene>
<evidence type="ECO:0000313" key="3">
    <source>
        <dbReference type="Proteomes" id="UP001356427"/>
    </source>
</evidence>
<reference evidence="2 3" key="1">
    <citation type="submission" date="2021-04" db="EMBL/GenBank/DDBJ databases">
        <authorList>
            <person name="De Guttry C."/>
            <person name="Zahm M."/>
            <person name="Klopp C."/>
            <person name="Cabau C."/>
            <person name="Louis A."/>
            <person name="Berthelot C."/>
            <person name="Parey E."/>
            <person name="Roest Crollius H."/>
            <person name="Montfort J."/>
            <person name="Robinson-Rechavi M."/>
            <person name="Bucao C."/>
            <person name="Bouchez O."/>
            <person name="Gislard M."/>
            <person name="Lluch J."/>
            <person name="Milhes M."/>
            <person name="Lampietro C."/>
            <person name="Lopez Roques C."/>
            <person name="Donnadieu C."/>
            <person name="Braasch I."/>
            <person name="Desvignes T."/>
            <person name="Postlethwait J."/>
            <person name="Bobe J."/>
            <person name="Wedekind C."/>
            <person name="Guiguen Y."/>
        </authorList>
    </citation>
    <scope>NUCLEOTIDE SEQUENCE [LARGE SCALE GENOMIC DNA]</scope>
    <source>
        <strain evidence="2">Cs_M1</strain>
        <tissue evidence="2">Blood</tissue>
    </source>
</reference>
<keyword evidence="3" id="KW-1185">Reference proteome</keyword>
<sequence length="113" mass="12176">MEWSGGVEKGGGIVRVNVKKKRKPEEPLPVLSEESSDEGGSGRSVVLREVEFKVMVKCKDQGGVQAVSPIALARDLESKVGEVVSAKVIRDGSLVVVCFSMRRRSNSSSSERS</sequence>
<evidence type="ECO:0000256" key="1">
    <source>
        <dbReference type="SAM" id="MobiDB-lite"/>
    </source>
</evidence>
<organism evidence="2 3">
    <name type="scientific">Coregonus suidteri</name>
    <dbReference type="NCBI Taxonomy" id="861788"/>
    <lineage>
        <taxon>Eukaryota</taxon>
        <taxon>Metazoa</taxon>
        <taxon>Chordata</taxon>
        <taxon>Craniata</taxon>
        <taxon>Vertebrata</taxon>
        <taxon>Euteleostomi</taxon>
        <taxon>Actinopterygii</taxon>
        <taxon>Neopterygii</taxon>
        <taxon>Teleostei</taxon>
        <taxon>Protacanthopterygii</taxon>
        <taxon>Salmoniformes</taxon>
        <taxon>Salmonidae</taxon>
        <taxon>Coregoninae</taxon>
        <taxon>Coregonus</taxon>
    </lineage>
</organism>